<proteinExistence type="predicted"/>
<comment type="caution">
    <text evidence="3">The sequence shown here is derived from an EMBL/GenBank/DDBJ whole genome shotgun (WGS) entry which is preliminary data.</text>
</comment>
<keyword evidence="3" id="KW-0808">Transferase</keyword>
<feature type="compositionally biased region" description="Low complexity" evidence="2">
    <location>
        <begin position="643"/>
        <end position="657"/>
    </location>
</feature>
<organism evidence="3 4">
    <name type="scientific">Coniochaeta hoffmannii</name>
    <dbReference type="NCBI Taxonomy" id="91930"/>
    <lineage>
        <taxon>Eukaryota</taxon>
        <taxon>Fungi</taxon>
        <taxon>Dikarya</taxon>
        <taxon>Ascomycota</taxon>
        <taxon>Pezizomycotina</taxon>
        <taxon>Sordariomycetes</taxon>
        <taxon>Sordariomycetidae</taxon>
        <taxon>Coniochaetales</taxon>
        <taxon>Coniochaetaceae</taxon>
        <taxon>Coniochaeta</taxon>
    </lineage>
</organism>
<dbReference type="Proteomes" id="UP001174691">
    <property type="component" value="Unassembled WGS sequence"/>
</dbReference>
<evidence type="ECO:0000256" key="1">
    <source>
        <dbReference type="SAM" id="Coils"/>
    </source>
</evidence>
<keyword evidence="1" id="KW-0175">Coiled coil</keyword>
<evidence type="ECO:0000256" key="2">
    <source>
        <dbReference type="SAM" id="MobiDB-lite"/>
    </source>
</evidence>
<reference evidence="3" key="1">
    <citation type="submission" date="2022-07" db="EMBL/GenBank/DDBJ databases">
        <title>Fungi with potential for degradation of polypropylene.</title>
        <authorList>
            <person name="Gostincar C."/>
        </authorList>
    </citation>
    <scope>NUCLEOTIDE SEQUENCE</scope>
    <source>
        <strain evidence="3">EXF-13287</strain>
    </source>
</reference>
<dbReference type="EMBL" id="JANBVN010000215">
    <property type="protein sequence ID" value="KAJ9132497.1"/>
    <property type="molecule type" value="Genomic_DNA"/>
</dbReference>
<feature type="region of interest" description="Disordered" evidence="2">
    <location>
        <begin position="643"/>
        <end position="752"/>
    </location>
</feature>
<feature type="coiled-coil region" evidence="1">
    <location>
        <begin position="250"/>
        <end position="284"/>
    </location>
</feature>
<protein>
    <submittedName>
        <fullName evidence="3">S-adenosyl-L-methionine-dependent methyltransferase-like</fullName>
    </submittedName>
</protein>
<feature type="coiled-coil region" evidence="1">
    <location>
        <begin position="53"/>
        <end position="213"/>
    </location>
</feature>
<name>A0AA38RAU7_9PEZI</name>
<dbReference type="GO" id="GO:0032259">
    <property type="term" value="P:methylation"/>
    <property type="evidence" value="ECO:0007669"/>
    <property type="project" value="UniProtKB-KW"/>
</dbReference>
<feature type="region of interest" description="Disordered" evidence="2">
    <location>
        <begin position="491"/>
        <end position="546"/>
    </location>
</feature>
<dbReference type="AlphaFoldDB" id="A0AA38RAU7"/>
<evidence type="ECO:0000313" key="4">
    <source>
        <dbReference type="Proteomes" id="UP001174691"/>
    </source>
</evidence>
<accession>A0AA38RAU7</accession>
<feature type="region of interest" description="Disordered" evidence="2">
    <location>
        <begin position="328"/>
        <end position="461"/>
    </location>
</feature>
<sequence length="794" mass="86182">MADLANPRREIEPAVIRCCCGQDDCAFLKHNCSVLDNVEKDVHVAARMGQALLARHEAYMASAERDRAELNARIEQLQLDNAALQQSNDRTIEENRALLDRLAQLNGTVSESELKIQSLEAALQETQLTIKRLESAAARAADMERHIATLEGDQERMQKEVAHSEEEARSALYRWRMAERSLRDMQDQLERMEKEAKEERERHVEVIGRMERQRAMEKDLDTAAGRLKGAAAAKNLTDGKNGSSVVSHFVRDLLQDNANLQLSMAELREMLMNSNDEIQSLREQLMYHQPVKGEVSAASTLRAELEPPTPVAEKRISQELHVHHHYHVAPKAELKKPKKKRHSLNPGVFTPPAVSTPSTPNTRRWQLNKSSPSPAMLSHTTKGSITSLPPPRWSYLSDEPSDFTLSSVPSSPQSNHGNSMFDRGVVDLSLPASPTTSVDPTSPSWFKNAHRKRSSEASIRPEFGRSVPINFNLDSHISKDAHPASQLSISAQKDPGHEEPQEATTTPITAVSPSSDDVPSLTPTATASDESVLPTYGDDADANDDTSLASPVLDYFDPDIPQVPRALRRVVSHESIMSLSNGMDIHTLKVRPSQLTLRPLGATAAGTGISTVTASPTISRGGGAGKRGSVVLRDNLELVGLGLSTSSSRGTTRVVSGPTTPRDTLKSPSQPSQSARSPLGRLVSWRLWGSPEPPSVGATRTPEPPTAMPAAVPSSGSGPPSISDARSTASDSTGASSKPAFELKPIARPPGINQAGAIPGFYEYWAAHQRRGAPSKVCPDVVDQEALREGLEGA</sequence>
<dbReference type="PANTHER" id="PTHR45615">
    <property type="entry name" value="MYOSIN HEAVY CHAIN, NON-MUSCLE"/>
    <property type="match status" value="1"/>
</dbReference>
<keyword evidence="3" id="KW-0489">Methyltransferase</keyword>
<feature type="compositionally biased region" description="Low complexity" evidence="2">
    <location>
        <begin position="709"/>
        <end position="721"/>
    </location>
</feature>
<dbReference type="GO" id="GO:0008168">
    <property type="term" value="F:methyltransferase activity"/>
    <property type="evidence" value="ECO:0007669"/>
    <property type="project" value="UniProtKB-KW"/>
</dbReference>
<evidence type="ECO:0000313" key="3">
    <source>
        <dbReference type="EMBL" id="KAJ9132497.1"/>
    </source>
</evidence>
<feature type="compositionally biased region" description="Polar residues" evidence="2">
    <location>
        <begin position="724"/>
        <end position="736"/>
    </location>
</feature>
<gene>
    <name evidence="3" type="ORF">NKR19_g9276</name>
</gene>
<dbReference type="PANTHER" id="PTHR45615:SF80">
    <property type="entry name" value="GRIP DOMAIN-CONTAINING PROTEIN"/>
    <property type="match status" value="1"/>
</dbReference>
<feature type="compositionally biased region" description="Polar residues" evidence="2">
    <location>
        <begin position="353"/>
        <end position="387"/>
    </location>
</feature>
<feature type="compositionally biased region" description="Polar residues" evidence="2">
    <location>
        <begin position="403"/>
        <end position="418"/>
    </location>
</feature>
<feature type="compositionally biased region" description="Low complexity" evidence="2">
    <location>
        <begin position="431"/>
        <end position="444"/>
    </location>
</feature>
<feature type="compositionally biased region" description="Polar residues" evidence="2">
    <location>
        <begin position="502"/>
        <end position="529"/>
    </location>
</feature>
<keyword evidence="4" id="KW-1185">Reference proteome</keyword>